<dbReference type="InterPro" id="IPR003439">
    <property type="entry name" value="ABC_transporter-like_ATP-bd"/>
</dbReference>
<dbReference type="GO" id="GO:0090374">
    <property type="term" value="P:oligopeptide export from mitochondrion"/>
    <property type="evidence" value="ECO:0007669"/>
    <property type="project" value="TreeGrafter"/>
</dbReference>
<dbReference type="GeneID" id="17303963"/>
<evidence type="ECO:0000256" key="4">
    <source>
        <dbReference type="ARBA" id="ARBA00022448"/>
    </source>
</evidence>
<dbReference type="GO" id="GO:0009507">
    <property type="term" value="C:chloroplast"/>
    <property type="evidence" value="ECO:0007669"/>
    <property type="project" value="UniProtKB-SubCell"/>
</dbReference>
<feature type="transmembrane region" description="Helical" evidence="13">
    <location>
        <begin position="664"/>
        <end position="693"/>
    </location>
</feature>
<dbReference type="CDD" id="cd18578">
    <property type="entry name" value="ABC_6TM_Pgp_ABCB1_D2_like"/>
    <property type="match status" value="1"/>
</dbReference>
<dbReference type="Proteomes" id="UP000011087">
    <property type="component" value="Unassembled WGS sequence"/>
</dbReference>
<evidence type="ECO:0000256" key="3">
    <source>
        <dbReference type="ARBA" id="ARBA00007577"/>
    </source>
</evidence>
<dbReference type="GO" id="GO:0016887">
    <property type="term" value="F:ATP hydrolysis activity"/>
    <property type="evidence" value="ECO:0007669"/>
    <property type="project" value="InterPro"/>
</dbReference>
<feature type="transmembrane region" description="Helical" evidence="13">
    <location>
        <begin position="270"/>
        <end position="291"/>
    </location>
</feature>
<dbReference type="InterPro" id="IPR003593">
    <property type="entry name" value="AAA+_ATPase"/>
</dbReference>
<feature type="transmembrane region" description="Helical" evidence="13">
    <location>
        <begin position="215"/>
        <end position="234"/>
    </location>
</feature>
<keyword evidence="4" id="KW-0813">Transport</keyword>
<dbReference type="PaxDb" id="55529-EKX47350"/>
<dbReference type="GO" id="GO:0005524">
    <property type="term" value="F:ATP binding"/>
    <property type="evidence" value="ECO:0007669"/>
    <property type="project" value="UniProtKB-KW"/>
</dbReference>
<dbReference type="SUPFAM" id="SSF52540">
    <property type="entry name" value="P-loop containing nucleoside triphosphate hydrolases"/>
    <property type="match status" value="2"/>
</dbReference>
<comment type="subcellular location">
    <subcellularLocation>
        <location evidence="1">Membrane</location>
        <topology evidence="1">Multi-pass membrane protein</topology>
    </subcellularLocation>
    <subcellularLocation>
        <location evidence="2">Plastid</location>
        <location evidence="2">Chloroplast</location>
    </subcellularLocation>
</comment>
<keyword evidence="9 13" id="KW-1133">Transmembrane helix</keyword>
<sequence>MTKVYTLDHESDAVDARKGSVSDPDAESKSTSDTKEDEGKKAKKMVSFSQLWRYATTTERIIYEHILMRVRHEYMRSLLRQDIGFYDTHRGGEATSKLAETTLALSAGLEKFPQVARSFCTLIVGFSIGFYTSWKLTLVMMACAPFFAIAIGILVASVSTGEAASQKAYARAGDVASEVYAMIRTVTAFSGERHEVSRYDKFLADAEKQGKKKGYGTGFAVGLMLFSMYAMYALSTYAGGQFILQSREAHPFCRDPAQATNSECFTGGKIVQTIVAVLLASVTLGAVGPAFGNVVAARQAAAEIYEIIDTVPTVDSFSEGGHKDTIKGKIEFKNCTFAYPSRPDQVVLKDFSLTIEPGETVALVGPSGSGKSTIIGLLERFYDLVEGSVLIDGVEVKDWNLTNLRDQIGLVQQEPQLFGASVIENIAMGAPQFRQGDVLTRKIEGKIEDACIQAAKAANAHNFICKLAEGYHTLAGTSVSSVMLSGGQKQRICIARAIVKDPKILLLDEATSALDSESERIVQESLDDLLYKDQNHRCTTIMIAHRLSTVTNCEKIVVLEKGKIVEMGTHTQLMAKGEGLYKAMRAIQDLAHQEQKAHVESALDGSDDLKRTQSEGENEKSDGKKTKKEGKDAKLNSEQLLLEEAKELPPVPLSRIWDLQKDNLPLIVIGCLGSLTSGTIQPIFALLYSSIIYTYFNPDDNALRAGINNYVGYFFLLGSCALLAALTRIAIFVGLGEQLTRKLRFLSFQSTLRQTMSFFDDPKNSVGRLTTRLASDATLVKGATGDSLGLMLEGFSSLVTALIIGYTASWRLALILTAIFPLLIAGSVFEFKRFTRQTKTANKSTERGGEILGDAVTAIRTVSAFNLQQDMVALFDDSLIQPLEEGKRRAMIQGIGAGFKQFVLMNAYALTFWSGSEFIKRGELDFKSMMRVFLGFTVASEGIGRITGSMPDNVKAQAAARSIFFLIDSSNEGTDVDPMDDENGTKLDAPISGNIEFRGVSFSYPSHPELKVLKDFSLQIENGQTVALVGESGSGKSTVIQLVQRFYDSSSGDILIDGRSIREFNVTWLRSNMGLVQQEPMLFNDSVQYNIGYGVKSTVKPETDRGAPPDRQVVAEQRRSCFRRNAASAEEVDTRHDPSTWAKASEEEVQAAKDANAYDFIAGFQHAFATHCGSRGSQLSGGQKQRVAIARAVIRKPNIMLLDEATSALDSKSEAVVQEALDKICSSGTESMSSKPTTLVIAHRLSTIRNADKIVVLERGHIVEAGTHSELMQKPDGAYRKLAMVQVSGE</sequence>
<protein>
    <recommendedName>
        <fullName evidence="19">ABC transporter</fullName>
    </recommendedName>
</protein>
<dbReference type="KEGG" id="gtt:GUITHDRAFT_106797"/>
<feature type="domain" description="ABC transporter" evidence="14">
    <location>
        <begin position="330"/>
        <end position="586"/>
    </location>
</feature>
<dbReference type="OrthoDB" id="6500128at2759"/>
<evidence type="ECO:0000256" key="2">
    <source>
        <dbReference type="ARBA" id="ARBA00004229"/>
    </source>
</evidence>
<evidence type="ECO:0008006" key="19">
    <source>
        <dbReference type="Google" id="ProtNLM"/>
    </source>
</evidence>
<evidence type="ECO:0000259" key="14">
    <source>
        <dbReference type="PROSITE" id="PS50893"/>
    </source>
</evidence>
<keyword evidence="6" id="KW-0677">Repeat</keyword>
<dbReference type="GO" id="GO:0005743">
    <property type="term" value="C:mitochondrial inner membrane"/>
    <property type="evidence" value="ECO:0007669"/>
    <property type="project" value="TreeGrafter"/>
</dbReference>
<dbReference type="GO" id="GO:0015421">
    <property type="term" value="F:ABC-type oligopeptide transporter activity"/>
    <property type="evidence" value="ECO:0007669"/>
    <property type="project" value="TreeGrafter"/>
</dbReference>
<dbReference type="CDD" id="cd03249">
    <property type="entry name" value="ABC_MTABC3_MDL1_MDL2"/>
    <property type="match status" value="2"/>
</dbReference>
<dbReference type="PANTHER" id="PTHR43394:SF18">
    <property type="entry name" value="ABC TRANSPORTER B FAMILY MEMBER 11-LIKE"/>
    <property type="match status" value="1"/>
</dbReference>
<dbReference type="PANTHER" id="PTHR43394">
    <property type="entry name" value="ATP-DEPENDENT PERMEASE MDL1, MITOCHONDRIAL"/>
    <property type="match status" value="1"/>
</dbReference>
<evidence type="ECO:0000313" key="18">
    <source>
        <dbReference type="Proteomes" id="UP000011087"/>
    </source>
</evidence>
<feature type="transmembrane region" description="Helical" evidence="13">
    <location>
        <begin position="115"/>
        <end position="132"/>
    </location>
</feature>
<feature type="transmembrane region" description="Helical" evidence="13">
    <location>
        <begin position="138"/>
        <end position="158"/>
    </location>
</feature>
<feature type="transmembrane region" description="Helical" evidence="13">
    <location>
        <begin position="812"/>
        <end position="829"/>
    </location>
</feature>
<evidence type="ECO:0000256" key="6">
    <source>
        <dbReference type="ARBA" id="ARBA00022737"/>
    </source>
</evidence>
<evidence type="ECO:0000313" key="16">
    <source>
        <dbReference type="EMBL" id="EKX47350.1"/>
    </source>
</evidence>
<feature type="region of interest" description="Disordered" evidence="12">
    <location>
        <begin position="1"/>
        <end position="39"/>
    </location>
</feature>
<feature type="domain" description="ABC transmembrane type-1" evidence="15">
    <location>
        <begin position="668"/>
        <end position="952"/>
    </location>
</feature>
<dbReference type="eggNOG" id="KOG0055">
    <property type="taxonomic scope" value="Eukaryota"/>
</dbReference>
<keyword evidence="18" id="KW-1185">Reference proteome</keyword>
<dbReference type="Pfam" id="PF00005">
    <property type="entry name" value="ABC_tran"/>
    <property type="match status" value="2"/>
</dbReference>
<reference evidence="17" key="3">
    <citation type="submission" date="2016-03" db="UniProtKB">
        <authorList>
            <consortium name="EnsemblProtists"/>
        </authorList>
    </citation>
    <scope>IDENTIFICATION</scope>
</reference>
<organism evidence="16">
    <name type="scientific">Guillardia theta (strain CCMP2712)</name>
    <name type="common">Cryptophyte</name>
    <dbReference type="NCBI Taxonomy" id="905079"/>
    <lineage>
        <taxon>Eukaryota</taxon>
        <taxon>Cryptophyceae</taxon>
        <taxon>Pyrenomonadales</taxon>
        <taxon>Geminigeraceae</taxon>
        <taxon>Guillardia</taxon>
    </lineage>
</organism>
<dbReference type="FunFam" id="1.20.1560.10:FF:000009">
    <property type="entry name" value="ABC transporter B family member 1"/>
    <property type="match status" value="1"/>
</dbReference>
<name>L1JGY6_GUITC</name>
<dbReference type="PROSITE" id="PS50893">
    <property type="entry name" value="ABC_TRANSPORTER_2"/>
    <property type="match status" value="2"/>
</dbReference>
<dbReference type="OMA" id="VNGWIQM"/>
<gene>
    <name evidence="16" type="ORF">GUITHDRAFT_106797</name>
</gene>
<dbReference type="PROSITE" id="PS50929">
    <property type="entry name" value="ABC_TM1F"/>
    <property type="match status" value="2"/>
</dbReference>
<comment type="similarity">
    <text evidence="3">Belongs to the ABC transporter superfamily. ABCB family. Multidrug resistance exporter (TC 3.A.1.201) subfamily.</text>
</comment>
<evidence type="ECO:0000256" key="9">
    <source>
        <dbReference type="ARBA" id="ARBA00022989"/>
    </source>
</evidence>
<dbReference type="SUPFAM" id="SSF90123">
    <property type="entry name" value="ABC transporter transmembrane region"/>
    <property type="match status" value="2"/>
</dbReference>
<reference evidence="18" key="2">
    <citation type="submission" date="2012-11" db="EMBL/GenBank/DDBJ databases">
        <authorList>
            <person name="Kuo A."/>
            <person name="Curtis B.A."/>
            <person name="Tanifuji G."/>
            <person name="Burki F."/>
            <person name="Gruber A."/>
            <person name="Irimia M."/>
            <person name="Maruyama S."/>
            <person name="Arias M.C."/>
            <person name="Ball S.G."/>
            <person name="Gile G.H."/>
            <person name="Hirakawa Y."/>
            <person name="Hopkins J.F."/>
            <person name="Rensing S.A."/>
            <person name="Schmutz J."/>
            <person name="Symeonidi A."/>
            <person name="Elias M."/>
            <person name="Eveleigh R.J."/>
            <person name="Herman E.K."/>
            <person name="Klute M.J."/>
            <person name="Nakayama T."/>
            <person name="Obornik M."/>
            <person name="Reyes-Prieto A."/>
            <person name="Armbrust E.V."/>
            <person name="Aves S.J."/>
            <person name="Beiko R.G."/>
            <person name="Coutinho P."/>
            <person name="Dacks J.B."/>
            <person name="Durnford D.G."/>
            <person name="Fast N.M."/>
            <person name="Green B.R."/>
            <person name="Grisdale C."/>
            <person name="Hempe F."/>
            <person name="Henrissat B."/>
            <person name="Hoppner M.P."/>
            <person name="Ishida K.-I."/>
            <person name="Kim E."/>
            <person name="Koreny L."/>
            <person name="Kroth P.G."/>
            <person name="Liu Y."/>
            <person name="Malik S.-B."/>
            <person name="Maier U.G."/>
            <person name="McRose D."/>
            <person name="Mock T."/>
            <person name="Neilson J.A."/>
            <person name="Onodera N.T."/>
            <person name="Poole A.M."/>
            <person name="Pritham E.J."/>
            <person name="Richards T.A."/>
            <person name="Rocap G."/>
            <person name="Roy S.W."/>
            <person name="Sarai C."/>
            <person name="Schaack S."/>
            <person name="Shirato S."/>
            <person name="Slamovits C.H."/>
            <person name="Spencer D.F."/>
            <person name="Suzuki S."/>
            <person name="Worden A.Z."/>
            <person name="Zauner S."/>
            <person name="Barry K."/>
            <person name="Bell C."/>
            <person name="Bharti A.K."/>
            <person name="Crow J.A."/>
            <person name="Grimwood J."/>
            <person name="Kramer R."/>
            <person name="Lindquist E."/>
            <person name="Lucas S."/>
            <person name="Salamov A."/>
            <person name="McFadden G.I."/>
            <person name="Lane C.E."/>
            <person name="Keeling P.J."/>
            <person name="Gray M.W."/>
            <person name="Grigoriev I.V."/>
            <person name="Archibald J.M."/>
        </authorList>
    </citation>
    <scope>NUCLEOTIDE SEQUENCE</scope>
    <source>
        <strain evidence="18">CCMP2712</strain>
    </source>
</reference>
<keyword evidence="8" id="KW-0067">ATP-binding</keyword>
<reference evidence="16 18" key="1">
    <citation type="journal article" date="2012" name="Nature">
        <title>Algal genomes reveal evolutionary mosaicism and the fate of nucleomorphs.</title>
        <authorList>
            <consortium name="DOE Joint Genome Institute"/>
            <person name="Curtis B.A."/>
            <person name="Tanifuji G."/>
            <person name="Burki F."/>
            <person name="Gruber A."/>
            <person name="Irimia M."/>
            <person name="Maruyama S."/>
            <person name="Arias M.C."/>
            <person name="Ball S.G."/>
            <person name="Gile G.H."/>
            <person name="Hirakawa Y."/>
            <person name="Hopkins J.F."/>
            <person name="Kuo A."/>
            <person name="Rensing S.A."/>
            <person name="Schmutz J."/>
            <person name="Symeonidi A."/>
            <person name="Elias M."/>
            <person name="Eveleigh R.J."/>
            <person name="Herman E.K."/>
            <person name="Klute M.J."/>
            <person name="Nakayama T."/>
            <person name="Obornik M."/>
            <person name="Reyes-Prieto A."/>
            <person name="Armbrust E.V."/>
            <person name="Aves S.J."/>
            <person name="Beiko R.G."/>
            <person name="Coutinho P."/>
            <person name="Dacks J.B."/>
            <person name="Durnford D.G."/>
            <person name="Fast N.M."/>
            <person name="Green B.R."/>
            <person name="Grisdale C.J."/>
            <person name="Hempel F."/>
            <person name="Henrissat B."/>
            <person name="Hoppner M.P."/>
            <person name="Ishida K."/>
            <person name="Kim E."/>
            <person name="Koreny L."/>
            <person name="Kroth P.G."/>
            <person name="Liu Y."/>
            <person name="Malik S.B."/>
            <person name="Maier U.G."/>
            <person name="McRose D."/>
            <person name="Mock T."/>
            <person name="Neilson J.A."/>
            <person name="Onodera N.T."/>
            <person name="Poole A.M."/>
            <person name="Pritham E.J."/>
            <person name="Richards T.A."/>
            <person name="Rocap G."/>
            <person name="Roy S.W."/>
            <person name="Sarai C."/>
            <person name="Schaack S."/>
            <person name="Shirato S."/>
            <person name="Slamovits C.H."/>
            <person name="Spencer D.F."/>
            <person name="Suzuki S."/>
            <person name="Worden A.Z."/>
            <person name="Zauner S."/>
            <person name="Barry K."/>
            <person name="Bell C."/>
            <person name="Bharti A.K."/>
            <person name="Crow J.A."/>
            <person name="Grimwood J."/>
            <person name="Kramer R."/>
            <person name="Lindquist E."/>
            <person name="Lucas S."/>
            <person name="Salamov A."/>
            <person name="McFadden G.I."/>
            <person name="Lane C.E."/>
            <person name="Keeling P.J."/>
            <person name="Gray M.W."/>
            <person name="Grigoriev I.V."/>
            <person name="Archibald J.M."/>
        </authorList>
    </citation>
    <scope>NUCLEOTIDE SEQUENCE</scope>
    <source>
        <strain evidence="16 18">CCMP2712</strain>
    </source>
</reference>
<dbReference type="InterPro" id="IPR036640">
    <property type="entry name" value="ABC1_TM_sf"/>
</dbReference>
<keyword evidence="10 13" id="KW-0472">Membrane</keyword>
<proteinExistence type="inferred from homology"/>
<evidence type="ECO:0000256" key="7">
    <source>
        <dbReference type="ARBA" id="ARBA00022741"/>
    </source>
</evidence>
<dbReference type="RefSeq" id="XP_005834330.1">
    <property type="nucleotide sequence ID" value="XM_005834273.1"/>
</dbReference>
<dbReference type="PROSITE" id="PS00211">
    <property type="entry name" value="ABC_TRANSPORTER_1"/>
    <property type="match status" value="2"/>
</dbReference>
<dbReference type="HOGENOM" id="CLU_000604_17_2_1"/>
<evidence type="ECO:0000259" key="15">
    <source>
        <dbReference type="PROSITE" id="PS50929"/>
    </source>
</evidence>
<evidence type="ECO:0000256" key="1">
    <source>
        <dbReference type="ARBA" id="ARBA00004141"/>
    </source>
</evidence>
<dbReference type="InterPro" id="IPR027417">
    <property type="entry name" value="P-loop_NTPase"/>
</dbReference>
<dbReference type="InterPro" id="IPR017871">
    <property type="entry name" value="ABC_transporter-like_CS"/>
</dbReference>
<dbReference type="CDD" id="cd18577">
    <property type="entry name" value="ABC_6TM_Pgp_ABCB1_D1_like"/>
    <property type="match status" value="1"/>
</dbReference>
<evidence type="ECO:0000256" key="12">
    <source>
        <dbReference type="SAM" id="MobiDB-lite"/>
    </source>
</evidence>
<keyword evidence="5 13" id="KW-0812">Transmembrane</keyword>
<feature type="domain" description="ABC transmembrane type-1" evidence="15">
    <location>
        <begin position="64"/>
        <end position="296"/>
    </location>
</feature>
<dbReference type="FunFam" id="3.40.50.300:FF:000240">
    <property type="entry name" value="ABC transporter B family member 20"/>
    <property type="match status" value="1"/>
</dbReference>
<dbReference type="EMBL" id="JH992990">
    <property type="protein sequence ID" value="EKX47350.1"/>
    <property type="molecule type" value="Genomic_DNA"/>
</dbReference>
<dbReference type="Gene3D" id="1.20.1560.10">
    <property type="entry name" value="ABC transporter type 1, transmembrane domain"/>
    <property type="match status" value="1"/>
</dbReference>
<dbReference type="STRING" id="905079.L1JGY6"/>
<dbReference type="InterPro" id="IPR039421">
    <property type="entry name" value="Type_1_exporter"/>
</dbReference>
<dbReference type="Pfam" id="PF00664">
    <property type="entry name" value="ABC_membrane"/>
    <property type="match status" value="2"/>
</dbReference>
<accession>L1JGY6</accession>
<evidence type="ECO:0000256" key="10">
    <source>
        <dbReference type="ARBA" id="ARBA00023136"/>
    </source>
</evidence>
<dbReference type="Gene3D" id="3.40.50.300">
    <property type="entry name" value="P-loop containing nucleotide triphosphate hydrolases"/>
    <property type="match status" value="2"/>
</dbReference>
<evidence type="ECO:0000256" key="13">
    <source>
        <dbReference type="SAM" id="Phobius"/>
    </source>
</evidence>
<feature type="transmembrane region" description="Helical" evidence="13">
    <location>
        <begin position="713"/>
        <end position="735"/>
    </location>
</feature>
<evidence type="ECO:0000256" key="8">
    <source>
        <dbReference type="ARBA" id="ARBA00022840"/>
    </source>
</evidence>
<evidence type="ECO:0000313" key="17">
    <source>
        <dbReference type="EnsemblProtists" id="EKX47350"/>
    </source>
</evidence>
<feature type="domain" description="ABC transporter" evidence="14">
    <location>
        <begin position="995"/>
        <end position="1284"/>
    </location>
</feature>
<evidence type="ECO:0000256" key="5">
    <source>
        <dbReference type="ARBA" id="ARBA00022692"/>
    </source>
</evidence>
<dbReference type="EnsemblProtists" id="EKX47350">
    <property type="protein sequence ID" value="EKX47350"/>
    <property type="gene ID" value="GUITHDRAFT_106797"/>
</dbReference>
<dbReference type="InterPro" id="IPR011527">
    <property type="entry name" value="ABC1_TM_dom"/>
</dbReference>
<evidence type="ECO:0000256" key="11">
    <source>
        <dbReference type="ARBA" id="ARBA00023180"/>
    </source>
</evidence>
<keyword evidence="11" id="KW-0325">Glycoprotein</keyword>
<feature type="region of interest" description="Disordered" evidence="12">
    <location>
        <begin position="597"/>
        <end position="632"/>
    </location>
</feature>
<dbReference type="SMART" id="SM00382">
    <property type="entry name" value="AAA"/>
    <property type="match status" value="2"/>
</dbReference>
<keyword evidence="7" id="KW-0547">Nucleotide-binding</keyword>